<dbReference type="InterPro" id="IPR002938">
    <property type="entry name" value="FAD-bd"/>
</dbReference>
<gene>
    <name evidence="2" type="ORF">TW77_19095</name>
</gene>
<organism evidence="2 3">
    <name type="scientific">Pseudoalteromonas rubra</name>
    <dbReference type="NCBI Taxonomy" id="43658"/>
    <lineage>
        <taxon>Bacteria</taxon>
        <taxon>Pseudomonadati</taxon>
        <taxon>Pseudomonadota</taxon>
        <taxon>Gammaproteobacteria</taxon>
        <taxon>Alteromonadales</taxon>
        <taxon>Pseudoalteromonadaceae</taxon>
        <taxon>Pseudoalteromonas</taxon>
    </lineage>
</organism>
<name>A0A0F4QG64_9GAMM</name>
<dbReference type="Pfam" id="PF01494">
    <property type="entry name" value="FAD_binding_3"/>
    <property type="match status" value="1"/>
</dbReference>
<keyword evidence="3" id="KW-1185">Reference proteome</keyword>
<evidence type="ECO:0000259" key="1">
    <source>
        <dbReference type="Pfam" id="PF01494"/>
    </source>
</evidence>
<dbReference type="InterPro" id="IPR036188">
    <property type="entry name" value="FAD/NAD-bd_sf"/>
</dbReference>
<dbReference type="EMBL" id="JXYA01000047">
    <property type="protein sequence ID" value="KJZ06596.1"/>
    <property type="molecule type" value="Genomic_DNA"/>
</dbReference>
<dbReference type="AlphaFoldDB" id="A0A0F4QG64"/>
<dbReference type="Proteomes" id="UP000033452">
    <property type="component" value="Unassembled WGS sequence"/>
</dbReference>
<dbReference type="PANTHER" id="PTHR43747:SF1">
    <property type="entry name" value="SLR1998 PROTEIN"/>
    <property type="match status" value="1"/>
</dbReference>
<dbReference type="InterPro" id="IPR050816">
    <property type="entry name" value="Flavin-dep_Halogenase_NPB"/>
</dbReference>
<protein>
    <recommendedName>
        <fullName evidence="1">FAD-binding domain-containing protein</fullName>
    </recommendedName>
</protein>
<dbReference type="RefSeq" id="WP_046006565.1">
    <property type="nucleotide sequence ID" value="NZ_JXYA01000047.1"/>
</dbReference>
<dbReference type="GO" id="GO:0071949">
    <property type="term" value="F:FAD binding"/>
    <property type="evidence" value="ECO:0007669"/>
    <property type="project" value="InterPro"/>
</dbReference>
<dbReference type="PRINTS" id="PR00420">
    <property type="entry name" value="RNGMNOXGNASE"/>
</dbReference>
<dbReference type="SUPFAM" id="SSF51905">
    <property type="entry name" value="FAD/NAD(P)-binding domain"/>
    <property type="match status" value="1"/>
</dbReference>
<proteinExistence type="predicted"/>
<sequence>MSAIDNNREFDVVIVGGGPAGAATGIALQNIGVGKVFVAEAGTYSKPKIGESIPPDTRKLFQRLNIADAFELQGHEPCLGSFSCWGSEQLGFNDNLFNPLGAGWHLDRRRFDKFMADQFTQGGGLLAGETRFASVSVAHNATYPFQLSFDNQPPVRCRFVVDATGQPAIVARKFGAQIKMQDAMLSIAAYFDCKDTDLNALKLTLLEAINLGWWYCASIPNNQLVVSLTTDATIAKEYALKDPKNWFALLNQTAHLAGRVNTLAPPAHLHYWKTPSSLLNPPAGNGWLAVGDAASCYDPISSQGVYKALATGLKAAQAIADWLDNKPNTLGEYRQYIGNEFINYLTQREYFYQQEQRWQDALFWQQRQAS</sequence>
<dbReference type="PATRIC" id="fig|43658.5.peg.4042"/>
<dbReference type="OrthoDB" id="6310849at2"/>
<evidence type="ECO:0000313" key="3">
    <source>
        <dbReference type="Proteomes" id="UP000033452"/>
    </source>
</evidence>
<accession>A0A0F4QG64</accession>
<comment type="caution">
    <text evidence="2">The sequence shown here is derived from an EMBL/GenBank/DDBJ whole genome shotgun (WGS) entry which is preliminary data.</text>
</comment>
<dbReference type="Gene3D" id="3.50.50.60">
    <property type="entry name" value="FAD/NAD(P)-binding domain"/>
    <property type="match status" value="1"/>
</dbReference>
<reference evidence="2 3" key="1">
    <citation type="journal article" date="2015" name="BMC Genomics">
        <title>Genome mining reveals unlocked bioactive potential of marine Gram-negative bacteria.</title>
        <authorList>
            <person name="Machado H."/>
            <person name="Sonnenschein E.C."/>
            <person name="Melchiorsen J."/>
            <person name="Gram L."/>
        </authorList>
    </citation>
    <scope>NUCLEOTIDE SEQUENCE [LARGE SCALE GENOMIC DNA]</scope>
    <source>
        <strain evidence="2 3">S2471</strain>
    </source>
</reference>
<evidence type="ECO:0000313" key="2">
    <source>
        <dbReference type="EMBL" id="KJZ06596.1"/>
    </source>
</evidence>
<feature type="domain" description="FAD-binding" evidence="1">
    <location>
        <begin position="10"/>
        <end position="324"/>
    </location>
</feature>
<dbReference type="Gene3D" id="3.30.9.100">
    <property type="match status" value="1"/>
</dbReference>
<dbReference type="PANTHER" id="PTHR43747">
    <property type="entry name" value="FAD-BINDING PROTEIN"/>
    <property type="match status" value="1"/>
</dbReference>